<comment type="caution">
    <text evidence="1">The sequence shown here is derived from an EMBL/GenBank/DDBJ whole genome shotgun (WGS) entry which is preliminary data.</text>
</comment>
<evidence type="ECO:0000313" key="1">
    <source>
        <dbReference type="EMBL" id="EHQ61166.1"/>
    </source>
</evidence>
<sequence>MCSVDVNMAEKRGEAATWTYRLFRKYVSLCLPVLLLNEGESEVKEAGEVIIIRSAALTKEGAVLDTLPIRLPVRRKDPALSYASKNLQ</sequence>
<proteinExistence type="predicted"/>
<accession>H3SIG3</accession>
<protein>
    <submittedName>
        <fullName evidence="1">Uncharacterized protein</fullName>
    </submittedName>
</protein>
<dbReference type="AlphaFoldDB" id="H3SIG3"/>
<gene>
    <name evidence="1" type="ORF">PDENDC454_16683</name>
</gene>
<organism evidence="1 2">
    <name type="scientific">Paenibacillus dendritiformis C454</name>
    <dbReference type="NCBI Taxonomy" id="1131935"/>
    <lineage>
        <taxon>Bacteria</taxon>
        <taxon>Bacillati</taxon>
        <taxon>Bacillota</taxon>
        <taxon>Bacilli</taxon>
        <taxon>Bacillales</taxon>
        <taxon>Paenibacillaceae</taxon>
        <taxon>Paenibacillus</taxon>
    </lineage>
</organism>
<dbReference type="EMBL" id="AHKH01000046">
    <property type="protein sequence ID" value="EHQ61166.1"/>
    <property type="molecule type" value="Genomic_DNA"/>
</dbReference>
<keyword evidence="2" id="KW-1185">Reference proteome</keyword>
<reference evidence="1 2" key="1">
    <citation type="journal article" date="2012" name="J. Bacteriol.">
        <title>Genome Sequence of the Pattern-Forming Social Bacterium Paenibacillus dendritiformis C454 Chiral Morphotype.</title>
        <authorList>
            <person name="Sirota-Madi A."/>
            <person name="Olender T."/>
            <person name="Helman Y."/>
            <person name="Brainis I."/>
            <person name="Finkelshtein A."/>
            <person name="Roth D."/>
            <person name="Hagai E."/>
            <person name="Leshkowitz D."/>
            <person name="Brodsky L."/>
            <person name="Galatenko V."/>
            <person name="Nikolaev V."/>
            <person name="Gutnick D.L."/>
            <person name="Lancet D."/>
            <person name="Ben-Jacob E."/>
        </authorList>
    </citation>
    <scope>NUCLEOTIDE SEQUENCE [LARGE SCALE GENOMIC DNA]</scope>
    <source>
        <strain evidence="1 2">C454</strain>
    </source>
</reference>
<name>H3SIG3_9BACL</name>
<evidence type="ECO:0000313" key="2">
    <source>
        <dbReference type="Proteomes" id="UP000003900"/>
    </source>
</evidence>
<dbReference type="Proteomes" id="UP000003900">
    <property type="component" value="Unassembled WGS sequence"/>
</dbReference>